<dbReference type="EMBL" id="OD030418">
    <property type="protein sequence ID" value="CAD7420369.1"/>
    <property type="molecule type" value="Genomic_DNA"/>
</dbReference>
<dbReference type="GO" id="GO:0007165">
    <property type="term" value="P:signal transduction"/>
    <property type="evidence" value="ECO:0007669"/>
    <property type="project" value="TreeGrafter"/>
</dbReference>
<protein>
    <recommendedName>
        <fullName evidence="1">Tyrosine-protein kinase ephrin type A/B receptor-like domain-containing protein</fullName>
    </recommendedName>
</protein>
<evidence type="ECO:0000313" key="2">
    <source>
        <dbReference type="EMBL" id="CAD7420369.1"/>
    </source>
</evidence>
<dbReference type="FunFam" id="2.10.50.10:FF:000032">
    <property type="entry name" value="Uncharacterized protein, isoform A"/>
    <property type="match status" value="1"/>
</dbReference>
<dbReference type="SUPFAM" id="SSF57184">
    <property type="entry name" value="Growth factor receptor domain"/>
    <property type="match status" value="1"/>
</dbReference>
<dbReference type="InterPro" id="IPR052071">
    <property type="entry name" value="SCUB_EGF-like_domain"/>
</dbReference>
<dbReference type="Gene3D" id="2.10.50.10">
    <property type="entry name" value="Tumor Necrosis Factor Receptor, subunit A, domain 2"/>
    <property type="match status" value="2"/>
</dbReference>
<feature type="domain" description="Tyrosine-protein kinase ephrin type A/B receptor-like" evidence="1">
    <location>
        <begin position="78"/>
        <end position="130"/>
    </location>
</feature>
<gene>
    <name evidence="2" type="ORF">TPSB3V08_LOCUS13784</name>
</gene>
<proteinExistence type="predicted"/>
<dbReference type="GO" id="GO:0005615">
    <property type="term" value="C:extracellular space"/>
    <property type="evidence" value="ECO:0007669"/>
    <property type="project" value="TreeGrafter"/>
</dbReference>
<sequence length="219" mass="23857">MCILSDPVINSNNNERSSVQRLLEKLILEEDQFDVHDILPNTVPDPASLQLESAYACPIGQVRLTVTSHCSVVPCAVGTFFDKVTRSCIPCPLNSYQSESGQLQCTPCPNIGRDEPGVTIAPGARSAQDCKVRCPAGKYFDSKAELQCTSCGHGFYQPNKGSFNCLLCGLGKTTRTTEAVSEKVRMTVTIITRIVYPGLRDIGVPLSETRGKRREQDTG</sequence>
<dbReference type="GO" id="GO:0009986">
    <property type="term" value="C:cell surface"/>
    <property type="evidence" value="ECO:0007669"/>
    <property type="project" value="TreeGrafter"/>
</dbReference>
<accession>A0A7R9DVI6</accession>
<organism evidence="2">
    <name type="scientific">Timema poppense</name>
    <name type="common">Walking stick</name>
    <dbReference type="NCBI Taxonomy" id="170557"/>
    <lineage>
        <taxon>Eukaryota</taxon>
        <taxon>Metazoa</taxon>
        <taxon>Ecdysozoa</taxon>
        <taxon>Arthropoda</taxon>
        <taxon>Hexapoda</taxon>
        <taxon>Insecta</taxon>
        <taxon>Pterygota</taxon>
        <taxon>Neoptera</taxon>
        <taxon>Polyneoptera</taxon>
        <taxon>Phasmatodea</taxon>
        <taxon>Timematodea</taxon>
        <taxon>Timematoidea</taxon>
        <taxon>Timematidae</taxon>
        <taxon>Timema</taxon>
    </lineage>
</organism>
<dbReference type="Pfam" id="PF07699">
    <property type="entry name" value="Ephrin_rec_like"/>
    <property type="match status" value="2"/>
</dbReference>
<dbReference type="PANTHER" id="PTHR24046:SF5">
    <property type="entry name" value="EGF-LIKE DOMAIN-CONTAINING PROTEIN"/>
    <property type="match status" value="1"/>
</dbReference>
<dbReference type="AlphaFoldDB" id="A0A7R9DVI6"/>
<feature type="domain" description="Tyrosine-protein kinase ephrin type A/B receptor-like" evidence="1">
    <location>
        <begin position="137"/>
        <end position="183"/>
    </location>
</feature>
<name>A0A7R9DVI6_TIMPO</name>
<dbReference type="InterPro" id="IPR009030">
    <property type="entry name" value="Growth_fac_rcpt_cys_sf"/>
</dbReference>
<reference evidence="2" key="1">
    <citation type="submission" date="2020-11" db="EMBL/GenBank/DDBJ databases">
        <authorList>
            <person name="Tran Van P."/>
        </authorList>
    </citation>
    <scope>NUCLEOTIDE SEQUENCE</scope>
</reference>
<dbReference type="PANTHER" id="PTHR24046">
    <property type="entry name" value="SIGNAL PEPTIDE, CUB AND EGF-LIKE DOMAIN-CONTAINING"/>
    <property type="match status" value="1"/>
</dbReference>
<dbReference type="InterPro" id="IPR011641">
    <property type="entry name" value="Tyr-kin_ephrin_A/B_rcpt-like"/>
</dbReference>
<evidence type="ECO:0000259" key="1">
    <source>
        <dbReference type="Pfam" id="PF07699"/>
    </source>
</evidence>
<dbReference type="SMART" id="SM01411">
    <property type="entry name" value="Ephrin_rec_like"/>
    <property type="match status" value="2"/>
</dbReference>